<feature type="binding site" evidence="10">
    <location>
        <begin position="25"/>
        <end position="28"/>
    </location>
    <ligand>
        <name>substrate</name>
    </ligand>
</feature>
<evidence type="ECO:0000256" key="11">
    <source>
        <dbReference type="PIRSR" id="PIRSR000190-2"/>
    </source>
</evidence>
<comment type="catalytic activity">
    <reaction evidence="9">
        <text>pyridoxamine 5'-phosphate + O2 + H2O = pyridoxal 5'-phosphate + H2O2 + NH4(+)</text>
        <dbReference type="Rhea" id="RHEA:15817"/>
        <dbReference type="ChEBI" id="CHEBI:15377"/>
        <dbReference type="ChEBI" id="CHEBI:15379"/>
        <dbReference type="ChEBI" id="CHEBI:16240"/>
        <dbReference type="ChEBI" id="CHEBI:28938"/>
        <dbReference type="ChEBI" id="CHEBI:58451"/>
        <dbReference type="ChEBI" id="CHEBI:597326"/>
        <dbReference type="EC" id="1.4.3.5"/>
    </reaction>
</comment>
<dbReference type="AlphaFoldDB" id="A0AAT9GKY4"/>
<evidence type="ECO:0000259" key="13">
    <source>
        <dbReference type="Pfam" id="PF10590"/>
    </source>
</evidence>
<proteinExistence type="inferred from homology"/>
<dbReference type="NCBIfam" id="NF004231">
    <property type="entry name" value="PRK05679.1"/>
    <property type="match status" value="1"/>
</dbReference>
<name>A0AAT9GKY4_9BACT</name>
<dbReference type="Gene3D" id="2.30.110.10">
    <property type="entry name" value="Electron Transport, Fmn-binding Protein, Chain A"/>
    <property type="match status" value="1"/>
</dbReference>
<evidence type="ECO:0000256" key="5">
    <source>
        <dbReference type="ARBA" id="ARBA00022630"/>
    </source>
</evidence>
<dbReference type="NCBIfam" id="TIGR00558">
    <property type="entry name" value="pdxH"/>
    <property type="match status" value="1"/>
</dbReference>
<feature type="binding site" evidence="9 11">
    <location>
        <position position="122"/>
    </location>
    <ligand>
        <name>FMN</name>
        <dbReference type="ChEBI" id="CHEBI:58210"/>
    </ligand>
</feature>
<feature type="domain" description="Pyridoxamine 5'-phosphate oxidase N-terminal" evidence="12">
    <location>
        <begin position="52"/>
        <end position="174"/>
    </location>
</feature>
<evidence type="ECO:0000256" key="4">
    <source>
        <dbReference type="ARBA" id="ARBA00011738"/>
    </source>
</evidence>
<dbReference type="EMBL" id="AP029612">
    <property type="protein sequence ID" value="BFG71249.1"/>
    <property type="molecule type" value="Genomic_DNA"/>
</dbReference>
<dbReference type="PIRSF" id="PIRSF000190">
    <property type="entry name" value="Pyd_amn-ph_oxd"/>
    <property type="match status" value="1"/>
</dbReference>
<feature type="binding site" evidence="9 10">
    <location>
        <position position="148"/>
    </location>
    <ligand>
        <name>substrate</name>
    </ligand>
</feature>
<evidence type="ECO:0000256" key="7">
    <source>
        <dbReference type="ARBA" id="ARBA00023002"/>
    </source>
</evidence>
<keyword evidence="5 9" id="KW-0285">Flavoprotein</keyword>
<dbReference type="GO" id="GO:0010181">
    <property type="term" value="F:FMN binding"/>
    <property type="evidence" value="ECO:0007669"/>
    <property type="project" value="UniProtKB-UniRule"/>
</dbReference>
<evidence type="ECO:0000256" key="6">
    <source>
        <dbReference type="ARBA" id="ARBA00022643"/>
    </source>
</evidence>
<comment type="similarity">
    <text evidence="3 9">Belongs to the pyridoxamine 5'-phosphate oxidase family.</text>
</comment>
<dbReference type="PANTHER" id="PTHR10851">
    <property type="entry name" value="PYRIDOXINE-5-PHOSPHATE OXIDASE"/>
    <property type="match status" value="1"/>
</dbReference>
<comment type="caution">
    <text evidence="9">Lacks conserved residue(s) required for the propagation of feature annotation.</text>
</comment>
<dbReference type="InterPro" id="IPR019740">
    <property type="entry name" value="Pyridox_Oxase_CS"/>
</dbReference>
<evidence type="ECO:0000256" key="2">
    <source>
        <dbReference type="ARBA" id="ARBA00005037"/>
    </source>
</evidence>
<comment type="cofactor">
    <cofactor evidence="9 11">
        <name>FMN</name>
        <dbReference type="ChEBI" id="CHEBI:58210"/>
    </cofactor>
    <text evidence="9 11">Binds 1 FMN per subunit.</text>
</comment>
<dbReference type="FunFam" id="2.30.110.10:FF:000005">
    <property type="entry name" value="NAD(P)H-hydrate epimerase"/>
    <property type="match status" value="1"/>
</dbReference>
<keyword evidence="7 9" id="KW-0560">Oxidoreductase</keyword>
<comment type="pathway">
    <text evidence="2 9">Cofactor metabolism; pyridoxal 5'-phosphate salvage; pyridoxal 5'-phosphate from pyridoxine 5'-phosphate: step 1/1.</text>
</comment>
<keyword evidence="6 9" id="KW-0288">FMN</keyword>
<feature type="binding site" evidence="9 10">
    <location>
        <position position="140"/>
    </location>
    <ligand>
        <name>substrate</name>
    </ligand>
</feature>
<dbReference type="HAMAP" id="MF_01629">
    <property type="entry name" value="PdxH"/>
    <property type="match status" value="1"/>
</dbReference>
<comment type="function">
    <text evidence="9">Catalyzes the oxidation of either pyridoxine 5'-phosphate (PNP) or pyridoxamine 5'-phosphate (PMP) into pyridoxal 5'-phosphate (PLP).</text>
</comment>
<dbReference type="InterPro" id="IPR019576">
    <property type="entry name" value="Pyridoxamine_oxidase_dimer_C"/>
</dbReference>
<feature type="binding site" evidence="9 11">
    <location>
        <begin position="78"/>
        <end position="83"/>
    </location>
    <ligand>
        <name>FMN</name>
        <dbReference type="ChEBI" id="CHEBI:58210"/>
    </ligand>
</feature>
<evidence type="ECO:0000256" key="8">
    <source>
        <dbReference type="ARBA" id="ARBA00023096"/>
    </source>
</evidence>
<evidence type="ECO:0000256" key="3">
    <source>
        <dbReference type="ARBA" id="ARBA00007301"/>
    </source>
</evidence>
<dbReference type="SUPFAM" id="SSF50475">
    <property type="entry name" value="FMN-binding split barrel"/>
    <property type="match status" value="1"/>
</dbReference>
<evidence type="ECO:0000256" key="10">
    <source>
        <dbReference type="PIRSR" id="PIRSR000190-1"/>
    </source>
</evidence>
<gene>
    <name evidence="9 14" type="primary">pdxH</name>
    <name evidence="14" type="ORF">KACHI17_21300</name>
</gene>
<dbReference type="InterPro" id="IPR011576">
    <property type="entry name" value="Pyridox_Oxase_N"/>
</dbReference>
<reference evidence="14" key="1">
    <citation type="submission" date="2024-02" db="EMBL/GenBank/DDBJ databases">
        <title>Sediminibacterium planktonica sp. nov. and Sediminibacterium longus sp. nov., isolated from surface lake and river water.</title>
        <authorList>
            <person name="Watanabe K."/>
            <person name="Takemine S."/>
            <person name="Ishii Y."/>
            <person name="Ogata Y."/>
            <person name="Shindo C."/>
            <person name="Suda W."/>
        </authorList>
    </citation>
    <scope>NUCLEOTIDE SEQUENCE</scope>
    <source>
        <strain evidence="14">KACHI17</strain>
    </source>
</reference>
<comment type="subunit">
    <text evidence="4 9">Homodimer.</text>
</comment>
<dbReference type="PANTHER" id="PTHR10851:SF0">
    <property type="entry name" value="PYRIDOXINE-5'-PHOSPHATE OXIDASE"/>
    <property type="match status" value="1"/>
</dbReference>
<feature type="binding site" evidence="9 11">
    <location>
        <position position="202"/>
    </location>
    <ligand>
        <name>FMN</name>
        <dbReference type="ChEBI" id="CHEBI:58210"/>
    </ligand>
</feature>
<feature type="binding site" evidence="9 10">
    <location>
        <position position="144"/>
    </location>
    <ligand>
        <name>substrate</name>
    </ligand>
</feature>
<feature type="binding site" evidence="9 11">
    <location>
        <position position="212"/>
    </location>
    <ligand>
        <name>FMN</name>
        <dbReference type="ChEBI" id="CHEBI:58210"/>
    </ligand>
</feature>
<sequence length="229" mass="26276">MGATFRRRTFAVETYCMKTSVADIRKDYKQHSLNESDVAAEPFAQFEHWWQDAVNSEIDEVNAMTLATATKSGMPSARIVLLKGYDAQGFVFFTNYNSHKGQELADNPQAALVFFWKELERQIRIEGTVEKISAAESDEYFHSRPEGSRIGAWASPQSTVIPDRNVIEANVTKYASEFSGQNIPRPEHWGGYRVKPTVIEFWQGRSSRLHDRFRYTKTEQGWKVERLAP</sequence>
<accession>A0AAT9GKY4</accession>
<evidence type="ECO:0000256" key="1">
    <source>
        <dbReference type="ARBA" id="ARBA00004738"/>
    </source>
</evidence>
<dbReference type="GO" id="GO:0004733">
    <property type="term" value="F:pyridoxamine phosphate oxidase activity"/>
    <property type="evidence" value="ECO:0007669"/>
    <property type="project" value="UniProtKB-UniRule"/>
</dbReference>
<feature type="binding site" evidence="9 10">
    <location>
        <position position="83"/>
    </location>
    <ligand>
        <name>substrate</name>
    </ligand>
</feature>
<dbReference type="InterPro" id="IPR000659">
    <property type="entry name" value="Pyridox_Oxase"/>
</dbReference>
<feature type="binding site" evidence="9 11">
    <location>
        <begin position="157"/>
        <end position="158"/>
    </location>
    <ligand>
        <name>FMN</name>
        <dbReference type="ChEBI" id="CHEBI:58210"/>
    </ligand>
</feature>
<dbReference type="GO" id="GO:0008615">
    <property type="term" value="P:pyridoxine biosynthetic process"/>
    <property type="evidence" value="ECO:0007669"/>
    <property type="project" value="UniProtKB-UniRule"/>
</dbReference>
<dbReference type="Pfam" id="PF10590">
    <property type="entry name" value="PNP_phzG_C"/>
    <property type="match status" value="1"/>
</dbReference>
<dbReference type="EC" id="1.4.3.5" evidence="9"/>
<protein>
    <recommendedName>
        <fullName evidence="9">Pyridoxine/pyridoxamine 5'-phosphate oxidase</fullName>
        <ecNumber evidence="9">1.4.3.5</ecNumber>
    </recommendedName>
    <alternativeName>
        <fullName evidence="9">PNP/PMP oxidase</fullName>
        <shortName evidence="9">PNPOx</shortName>
    </alternativeName>
    <alternativeName>
        <fullName evidence="9">Pyridoxal 5'-phosphate synthase</fullName>
    </alternativeName>
</protein>
<keyword evidence="8 9" id="KW-0664">Pyridoxine biosynthesis</keyword>
<dbReference type="InterPro" id="IPR012349">
    <property type="entry name" value="Split_barrel_FMN-bd"/>
</dbReference>
<comment type="catalytic activity">
    <reaction evidence="9">
        <text>pyridoxine 5'-phosphate + O2 = pyridoxal 5'-phosphate + H2O2</text>
        <dbReference type="Rhea" id="RHEA:15149"/>
        <dbReference type="ChEBI" id="CHEBI:15379"/>
        <dbReference type="ChEBI" id="CHEBI:16240"/>
        <dbReference type="ChEBI" id="CHEBI:58589"/>
        <dbReference type="ChEBI" id="CHEBI:597326"/>
        <dbReference type="EC" id="1.4.3.5"/>
    </reaction>
</comment>
<evidence type="ECO:0000313" key="14">
    <source>
        <dbReference type="EMBL" id="BFG71249.1"/>
    </source>
</evidence>
<organism evidence="14">
    <name type="scientific">Sediminibacterium sp. KACHI17</name>
    <dbReference type="NCBI Taxonomy" id="1751071"/>
    <lineage>
        <taxon>Bacteria</taxon>
        <taxon>Pseudomonadati</taxon>
        <taxon>Bacteroidota</taxon>
        <taxon>Chitinophagia</taxon>
        <taxon>Chitinophagales</taxon>
        <taxon>Chitinophagaceae</taxon>
        <taxon>Sediminibacterium</taxon>
    </lineage>
</organism>
<comment type="pathway">
    <text evidence="1 9">Cofactor metabolism; pyridoxal 5'-phosphate salvage; pyridoxal 5'-phosphate from pyridoxamine 5'-phosphate: step 1/1.</text>
</comment>
<feature type="binding site" evidence="9 10">
    <location>
        <begin position="208"/>
        <end position="210"/>
    </location>
    <ligand>
        <name>substrate</name>
    </ligand>
</feature>
<feature type="binding site" evidence="9 11">
    <location>
        <position position="100"/>
    </location>
    <ligand>
        <name>FMN</name>
        <dbReference type="ChEBI" id="CHEBI:58210"/>
    </ligand>
</feature>
<evidence type="ECO:0000259" key="12">
    <source>
        <dbReference type="Pfam" id="PF01243"/>
    </source>
</evidence>
<feature type="domain" description="Pyridoxine 5'-phosphate oxidase dimerisation C-terminal" evidence="13">
    <location>
        <begin position="189"/>
        <end position="229"/>
    </location>
</feature>
<evidence type="ECO:0000256" key="9">
    <source>
        <dbReference type="HAMAP-Rule" id="MF_01629"/>
    </source>
</evidence>
<dbReference type="PROSITE" id="PS01064">
    <property type="entry name" value="PYRIDOX_OXIDASE"/>
    <property type="match status" value="1"/>
</dbReference>
<feature type="binding site" evidence="9 11">
    <location>
        <begin position="93"/>
        <end position="94"/>
    </location>
    <ligand>
        <name>FMN</name>
        <dbReference type="ChEBI" id="CHEBI:58210"/>
    </ligand>
</feature>
<dbReference type="Pfam" id="PF01243">
    <property type="entry name" value="PNPOx_N"/>
    <property type="match status" value="1"/>
</dbReference>